<reference evidence="8 9" key="1">
    <citation type="journal article" date="2011" name="Science">
        <title>The ecoresponsive genome of Daphnia pulex.</title>
        <authorList>
            <person name="Colbourne J.K."/>
            <person name="Pfrender M.E."/>
            <person name="Gilbert D."/>
            <person name="Thomas W.K."/>
            <person name="Tucker A."/>
            <person name="Oakley T.H."/>
            <person name="Tokishita S."/>
            <person name="Aerts A."/>
            <person name="Arnold G.J."/>
            <person name="Basu M.K."/>
            <person name="Bauer D.J."/>
            <person name="Caceres C.E."/>
            <person name="Carmel L."/>
            <person name="Casola C."/>
            <person name="Choi J.H."/>
            <person name="Detter J.C."/>
            <person name="Dong Q."/>
            <person name="Dusheyko S."/>
            <person name="Eads B.D."/>
            <person name="Frohlich T."/>
            <person name="Geiler-Samerotte K.A."/>
            <person name="Gerlach D."/>
            <person name="Hatcher P."/>
            <person name="Jogdeo S."/>
            <person name="Krijgsveld J."/>
            <person name="Kriventseva E.V."/>
            <person name="Kultz D."/>
            <person name="Laforsch C."/>
            <person name="Lindquist E."/>
            <person name="Lopez J."/>
            <person name="Manak J.R."/>
            <person name="Muller J."/>
            <person name="Pangilinan J."/>
            <person name="Patwardhan R.P."/>
            <person name="Pitluck S."/>
            <person name="Pritham E.J."/>
            <person name="Rechtsteiner A."/>
            <person name="Rho M."/>
            <person name="Rogozin I.B."/>
            <person name="Sakarya O."/>
            <person name="Salamov A."/>
            <person name="Schaack S."/>
            <person name="Shapiro H."/>
            <person name="Shiga Y."/>
            <person name="Skalitzky C."/>
            <person name="Smith Z."/>
            <person name="Souvorov A."/>
            <person name="Sung W."/>
            <person name="Tang Z."/>
            <person name="Tsuchiya D."/>
            <person name="Tu H."/>
            <person name="Vos H."/>
            <person name="Wang M."/>
            <person name="Wolf Y.I."/>
            <person name="Yamagata H."/>
            <person name="Yamada T."/>
            <person name="Ye Y."/>
            <person name="Shaw J.R."/>
            <person name="Andrews J."/>
            <person name="Crease T.J."/>
            <person name="Tang H."/>
            <person name="Lucas S.M."/>
            <person name="Robertson H.M."/>
            <person name="Bork P."/>
            <person name="Koonin E.V."/>
            <person name="Zdobnov E.M."/>
            <person name="Grigoriev I.V."/>
            <person name="Lynch M."/>
            <person name="Boore J.L."/>
        </authorList>
    </citation>
    <scope>NUCLEOTIDE SEQUENCE [LARGE SCALE GENOMIC DNA]</scope>
</reference>
<dbReference type="InterPro" id="IPR044609">
    <property type="entry name" value="FKBP2/11"/>
</dbReference>
<feature type="chain" id="PRO_5003240394" description="peptidylprolyl isomerase" evidence="6">
    <location>
        <begin position="21"/>
        <end position="133"/>
    </location>
</feature>
<evidence type="ECO:0000256" key="5">
    <source>
        <dbReference type="PROSITE-ProRule" id="PRU00277"/>
    </source>
</evidence>
<accession>E9GJ59</accession>
<dbReference type="Proteomes" id="UP000000305">
    <property type="component" value="Unassembled WGS sequence"/>
</dbReference>
<dbReference type="FunFam" id="3.10.50.40:FF:000006">
    <property type="entry name" value="Peptidyl-prolyl cis-trans isomerase"/>
    <property type="match status" value="1"/>
</dbReference>
<evidence type="ECO:0000256" key="1">
    <source>
        <dbReference type="ARBA" id="ARBA00000971"/>
    </source>
</evidence>
<dbReference type="PANTHER" id="PTHR45779:SF7">
    <property type="entry name" value="PEPTIDYLPROLYL ISOMERASE"/>
    <property type="match status" value="1"/>
</dbReference>
<keyword evidence="3 5" id="KW-0697">Rotamase</keyword>
<dbReference type="InterPro" id="IPR001179">
    <property type="entry name" value="PPIase_FKBP_dom"/>
</dbReference>
<protein>
    <recommendedName>
        <fullName evidence="2 5">peptidylprolyl isomerase</fullName>
        <ecNumber evidence="2 5">5.2.1.8</ecNumber>
    </recommendedName>
</protein>
<dbReference type="GO" id="GO:0003755">
    <property type="term" value="F:peptidyl-prolyl cis-trans isomerase activity"/>
    <property type="evidence" value="ECO:0000318"/>
    <property type="project" value="GO_Central"/>
</dbReference>
<dbReference type="HOGENOM" id="CLU_013615_8_2_1"/>
<dbReference type="eggNOG" id="KOG0549">
    <property type="taxonomic scope" value="Eukaryota"/>
</dbReference>
<dbReference type="PROSITE" id="PS50059">
    <property type="entry name" value="FKBP_PPIASE"/>
    <property type="match status" value="1"/>
</dbReference>
<feature type="domain" description="PPIase FKBP-type" evidence="7">
    <location>
        <begin position="43"/>
        <end position="131"/>
    </location>
</feature>
<comment type="catalytic activity">
    <reaction evidence="1 5">
        <text>[protein]-peptidylproline (omega=180) = [protein]-peptidylproline (omega=0)</text>
        <dbReference type="Rhea" id="RHEA:16237"/>
        <dbReference type="Rhea" id="RHEA-COMP:10747"/>
        <dbReference type="Rhea" id="RHEA-COMP:10748"/>
        <dbReference type="ChEBI" id="CHEBI:83833"/>
        <dbReference type="ChEBI" id="CHEBI:83834"/>
        <dbReference type="EC" id="5.2.1.8"/>
    </reaction>
</comment>
<dbReference type="InParanoid" id="E9GJ59"/>
<dbReference type="PANTHER" id="PTHR45779">
    <property type="entry name" value="PEPTIDYLPROLYL ISOMERASE"/>
    <property type="match status" value="1"/>
</dbReference>
<dbReference type="InterPro" id="IPR046357">
    <property type="entry name" value="PPIase_dom_sf"/>
</dbReference>
<evidence type="ECO:0000256" key="4">
    <source>
        <dbReference type="ARBA" id="ARBA00023235"/>
    </source>
</evidence>
<keyword evidence="6" id="KW-0732">Signal</keyword>
<evidence type="ECO:0000256" key="2">
    <source>
        <dbReference type="ARBA" id="ARBA00013194"/>
    </source>
</evidence>
<dbReference type="PhylomeDB" id="E9GJ59"/>
<dbReference type="SUPFAM" id="SSF54534">
    <property type="entry name" value="FKBP-like"/>
    <property type="match status" value="1"/>
</dbReference>
<evidence type="ECO:0000259" key="7">
    <source>
        <dbReference type="PROSITE" id="PS50059"/>
    </source>
</evidence>
<dbReference type="EMBL" id="GL732547">
    <property type="protein sequence ID" value="EFX80389.1"/>
    <property type="molecule type" value="Genomic_DNA"/>
</dbReference>
<dbReference type="OrthoDB" id="77911at2759"/>
<organism evidence="8 9">
    <name type="scientific">Daphnia pulex</name>
    <name type="common">Water flea</name>
    <dbReference type="NCBI Taxonomy" id="6669"/>
    <lineage>
        <taxon>Eukaryota</taxon>
        <taxon>Metazoa</taxon>
        <taxon>Ecdysozoa</taxon>
        <taxon>Arthropoda</taxon>
        <taxon>Crustacea</taxon>
        <taxon>Branchiopoda</taxon>
        <taxon>Diplostraca</taxon>
        <taxon>Cladocera</taxon>
        <taxon>Anomopoda</taxon>
        <taxon>Daphniidae</taxon>
        <taxon>Daphnia</taxon>
    </lineage>
</organism>
<keyword evidence="4 5" id="KW-0413">Isomerase</keyword>
<name>E9GJ59_DAPPU</name>
<proteinExistence type="predicted"/>
<evidence type="ECO:0000313" key="9">
    <source>
        <dbReference type="Proteomes" id="UP000000305"/>
    </source>
</evidence>
<dbReference type="Gene3D" id="3.10.50.40">
    <property type="match status" value="1"/>
</dbReference>
<dbReference type="Pfam" id="PF00254">
    <property type="entry name" value="FKBP_C"/>
    <property type="match status" value="1"/>
</dbReference>
<evidence type="ECO:0000256" key="3">
    <source>
        <dbReference type="ARBA" id="ARBA00023110"/>
    </source>
</evidence>
<evidence type="ECO:0000256" key="6">
    <source>
        <dbReference type="SAM" id="SignalP"/>
    </source>
</evidence>
<keyword evidence="9" id="KW-1185">Reference proteome</keyword>
<dbReference type="EC" id="5.2.1.8" evidence="2 5"/>
<dbReference type="GO" id="GO:0005783">
    <property type="term" value="C:endoplasmic reticulum"/>
    <property type="evidence" value="ECO:0000318"/>
    <property type="project" value="GO_Central"/>
</dbReference>
<dbReference type="KEGG" id="dpx:DAPPUDRAFT_304017"/>
<gene>
    <name evidence="8" type="ORF">DAPPUDRAFT_304017</name>
</gene>
<dbReference type="AlphaFoldDB" id="E9GJ59"/>
<dbReference type="STRING" id="6669.E9GJ59"/>
<feature type="signal peptide" evidence="6">
    <location>
        <begin position="1"/>
        <end position="20"/>
    </location>
</feature>
<sequence>MKNFFKLPFALLFLLIAVKAQEQQLIIEVLYLPTDCPIKSQNLDILTTDYTGTLENGTVFDSSVGGEPFSFTLGVGEVIKGWDMGLLDMCVTERRKLTIPPSLAYGEQGTSDGVIPPNATIIFDVELLGINRP</sequence>
<evidence type="ECO:0000313" key="8">
    <source>
        <dbReference type="EMBL" id="EFX80389.1"/>
    </source>
</evidence>
<dbReference type="OMA" id="DTIFVHY"/>